<reference evidence="7 8" key="1">
    <citation type="submission" date="2024-01" db="EMBL/GenBank/DDBJ databases">
        <authorList>
            <person name="Allen C."/>
            <person name="Tagirdzhanova G."/>
        </authorList>
    </citation>
    <scope>NUCLEOTIDE SEQUENCE [LARGE SCALE GENOMIC DNA]</scope>
</reference>
<dbReference type="PANTHER" id="PTHR23501:SF50">
    <property type="entry name" value="MFS SIDEROCHROME IRON TRANSPORTER MIRB (AFU_ORTHOLOGUE AFUA_3G03640)-RELATED"/>
    <property type="match status" value="1"/>
</dbReference>
<evidence type="ECO:0000256" key="4">
    <source>
        <dbReference type="ARBA" id="ARBA00023136"/>
    </source>
</evidence>
<sequence>MGLPKFRFSKTPITADDETAAQATSTSVNMAAVGEPKTAGDAEAGIAPAPAHDAALEAGELPDKDAADLPTADAQHGVQAVEAVALTWSKTSLVAVFILMFLLYFVNAFQASILYNLTPYVTSAFESHSLLTVIGIVSNAMTAAIYIPLAKMLDMWGRAEGFALMIFFATLGLVLMASSNSLSTYCAAQVFYSIGFGGMTYSIDVITADVSKLKSRALAYAFTSSPYIITAFAGPKASDDFYYNISWRWGFGTFCIILPVVALPLFAVLKLNLLKAKRQGLLIREPSGRTLAQNVWHYLVEFDILGVFLFAGGLTVFLLPFTLADSAPNGWKTGYIIAMIVVGFVVLVLFGLHEWLLAPTPFLNIGLLVNRTVIGACLIDITYQISYYCWASYFTSFLQVVNNLTLAEAGYVGSTFDVLSGILLLGTGFLIRKTGYFKYLLYIAVPLYMLGMGLMIHFRSPNGYIGYIVMCQIFISFGGAIFIMIEQLAILAVVDHQHVAAVLALLYVVGNVGGAVGNTISGTIWTNTFEHALELYLPAEGMEYIEDIYQDLDMQLSFEVGSPIRIGIQEAYGYAQKRMLIAGTAIMATSFIWMFFIKNINVKKVAQVKGTVF</sequence>
<feature type="transmembrane region" description="Helical" evidence="5">
    <location>
        <begin position="579"/>
        <end position="597"/>
    </location>
</feature>
<dbReference type="InterPro" id="IPR036259">
    <property type="entry name" value="MFS_trans_sf"/>
</dbReference>
<dbReference type="PANTHER" id="PTHR23501">
    <property type="entry name" value="MAJOR FACILITATOR SUPERFAMILY"/>
    <property type="match status" value="1"/>
</dbReference>
<dbReference type="SUPFAM" id="SSF103473">
    <property type="entry name" value="MFS general substrate transporter"/>
    <property type="match status" value="2"/>
</dbReference>
<feature type="transmembrane region" description="Helical" evidence="5">
    <location>
        <begin position="249"/>
        <end position="274"/>
    </location>
</feature>
<feature type="transmembrane region" description="Helical" evidence="5">
    <location>
        <begin position="335"/>
        <end position="356"/>
    </location>
</feature>
<evidence type="ECO:0000313" key="7">
    <source>
        <dbReference type="EMBL" id="CAK7231449.1"/>
    </source>
</evidence>
<dbReference type="Gene3D" id="1.20.1250.20">
    <property type="entry name" value="MFS general substrate transporter like domains"/>
    <property type="match status" value="2"/>
</dbReference>
<feature type="transmembrane region" description="Helical" evidence="5">
    <location>
        <begin position="190"/>
        <end position="210"/>
    </location>
</feature>
<accession>A0ABP0CJT4</accession>
<comment type="caution">
    <text evidence="7">The sequence shown here is derived from an EMBL/GenBank/DDBJ whole genome shotgun (WGS) entry which is preliminary data.</text>
</comment>
<feature type="domain" description="Major facilitator superfamily (MFS) profile" evidence="6">
    <location>
        <begin position="96"/>
        <end position="601"/>
    </location>
</feature>
<evidence type="ECO:0000256" key="2">
    <source>
        <dbReference type="ARBA" id="ARBA00022692"/>
    </source>
</evidence>
<feature type="transmembrane region" description="Helical" evidence="5">
    <location>
        <begin position="93"/>
        <end position="117"/>
    </location>
</feature>
<name>A0ABP0CJT4_9PEZI</name>
<organism evidence="7 8">
    <name type="scientific">Sporothrix curviconia</name>
    <dbReference type="NCBI Taxonomy" id="1260050"/>
    <lineage>
        <taxon>Eukaryota</taxon>
        <taxon>Fungi</taxon>
        <taxon>Dikarya</taxon>
        <taxon>Ascomycota</taxon>
        <taxon>Pezizomycotina</taxon>
        <taxon>Sordariomycetes</taxon>
        <taxon>Sordariomycetidae</taxon>
        <taxon>Ophiostomatales</taxon>
        <taxon>Ophiostomataceae</taxon>
        <taxon>Sporothrix</taxon>
    </lineage>
</organism>
<proteinExistence type="predicted"/>
<dbReference type="Proteomes" id="UP001642405">
    <property type="component" value="Unassembled WGS sequence"/>
</dbReference>
<evidence type="ECO:0000259" key="6">
    <source>
        <dbReference type="PROSITE" id="PS50850"/>
    </source>
</evidence>
<feature type="transmembrane region" description="Helical" evidence="5">
    <location>
        <begin position="497"/>
        <end position="516"/>
    </location>
</feature>
<dbReference type="InterPro" id="IPR020846">
    <property type="entry name" value="MFS_dom"/>
</dbReference>
<feature type="transmembrane region" description="Helical" evidence="5">
    <location>
        <begin position="464"/>
        <end position="485"/>
    </location>
</feature>
<dbReference type="InterPro" id="IPR011701">
    <property type="entry name" value="MFS"/>
</dbReference>
<feature type="transmembrane region" description="Helical" evidence="5">
    <location>
        <begin position="295"/>
        <end position="323"/>
    </location>
</feature>
<gene>
    <name evidence="7" type="ORF">SCUCBS95973_007920</name>
</gene>
<comment type="subcellular location">
    <subcellularLocation>
        <location evidence="1">Membrane</location>
        <topology evidence="1">Multi-pass membrane protein</topology>
    </subcellularLocation>
</comment>
<evidence type="ECO:0000256" key="3">
    <source>
        <dbReference type="ARBA" id="ARBA00022989"/>
    </source>
</evidence>
<feature type="transmembrane region" description="Helical" evidence="5">
    <location>
        <begin position="161"/>
        <end position="178"/>
    </location>
</feature>
<feature type="transmembrane region" description="Helical" evidence="5">
    <location>
        <begin position="217"/>
        <end position="237"/>
    </location>
</feature>
<keyword evidence="8" id="KW-1185">Reference proteome</keyword>
<dbReference type="EMBL" id="CAWUHB010000058">
    <property type="protein sequence ID" value="CAK7231449.1"/>
    <property type="molecule type" value="Genomic_DNA"/>
</dbReference>
<feature type="transmembrane region" description="Helical" evidence="5">
    <location>
        <begin position="368"/>
        <end position="390"/>
    </location>
</feature>
<feature type="transmembrane region" description="Helical" evidence="5">
    <location>
        <begin position="129"/>
        <end position="149"/>
    </location>
</feature>
<evidence type="ECO:0000256" key="1">
    <source>
        <dbReference type="ARBA" id="ARBA00004141"/>
    </source>
</evidence>
<feature type="transmembrane region" description="Helical" evidence="5">
    <location>
        <begin position="410"/>
        <end position="432"/>
    </location>
</feature>
<evidence type="ECO:0000313" key="8">
    <source>
        <dbReference type="Proteomes" id="UP001642405"/>
    </source>
</evidence>
<protein>
    <recommendedName>
        <fullName evidence="6">Major facilitator superfamily (MFS) profile domain-containing protein</fullName>
    </recommendedName>
</protein>
<dbReference type="Pfam" id="PF07690">
    <property type="entry name" value="MFS_1"/>
    <property type="match status" value="1"/>
</dbReference>
<evidence type="ECO:0000256" key="5">
    <source>
        <dbReference type="SAM" id="Phobius"/>
    </source>
</evidence>
<dbReference type="PROSITE" id="PS50850">
    <property type="entry name" value="MFS"/>
    <property type="match status" value="1"/>
</dbReference>
<feature type="transmembrane region" description="Helical" evidence="5">
    <location>
        <begin position="439"/>
        <end position="458"/>
    </location>
</feature>
<keyword evidence="2 5" id="KW-0812">Transmembrane</keyword>
<keyword evidence="4 5" id="KW-0472">Membrane</keyword>
<keyword evidence="3 5" id="KW-1133">Transmembrane helix</keyword>